<dbReference type="Pfam" id="PF01636">
    <property type="entry name" value="APH"/>
    <property type="match status" value="1"/>
</dbReference>
<evidence type="ECO:0000259" key="1">
    <source>
        <dbReference type="Pfam" id="PF01636"/>
    </source>
</evidence>
<organism evidence="2 3">
    <name type="scientific">Sutcliffiella rhizosphaerae</name>
    <dbReference type="NCBI Taxonomy" id="2880967"/>
    <lineage>
        <taxon>Bacteria</taxon>
        <taxon>Bacillati</taxon>
        <taxon>Bacillota</taxon>
        <taxon>Bacilli</taxon>
        <taxon>Bacillales</taxon>
        <taxon>Bacillaceae</taxon>
        <taxon>Sutcliffiella</taxon>
    </lineage>
</organism>
<dbReference type="Gene3D" id="3.90.1200.10">
    <property type="match status" value="1"/>
</dbReference>
<name>A0ABM8YNQ0_9BACI</name>
<reference evidence="2 3" key="1">
    <citation type="submission" date="2021-10" db="EMBL/GenBank/DDBJ databases">
        <authorList>
            <person name="Criscuolo A."/>
        </authorList>
    </citation>
    <scope>NUCLEOTIDE SEQUENCE [LARGE SCALE GENOMIC DNA]</scope>
    <source>
        <strain evidence="3">CIP 111883</strain>
    </source>
</reference>
<dbReference type="EC" id="2.7.1.95" evidence="2"/>
<dbReference type="InterPro" id="IPR011009">
    <property type="entry name" value="Kinase-like_dom_sf"/>
</dbReference>
<comment type="caution">
    <text evidence="2">The sequence shown here is derived from an EMBL/GenBank/DDBJ whole genome shotgun (WGS) entry which is preliminary data.</text>
</comment>
<dbReference type="PANTHER" id="PTHR21310">
    <property type="entry name" value="AMINOGLYCOSIDE PHOSPHOTRANSFERASE-RELATED-RELATED"/>
    <property type="match status" value="1"/>
</dbReference>
<dbReference type="SUPFAM" id="SSF56112">
    <property type="entry name" value="Protein kinase-like (PK-like)"/>
    <property type="match status" value="1"/>
</dbReference>
<proteinExistence type="predicted"/>
<dbReference type="InterPro" id="IPR002575">
    <property type="entry name" value="Aminoglycoside_PTrfase"/>
</dbReference>
<dbReference type="GO" id="GO:0008910">
    <property type="term" value="F:kanamycin kinase activity"/>
    <property type="evidence" value="ECO:0007669"/>
    <property type="project" value="UniProtKB-EC"/>
</dbReference>
<gene>
    <name evidence="2" type="primary">aphA4</name>
    <name evidence="2" type="ORF">BACCIP111883_02332</name>
</gene>
<evidence type="ECO:0000313" key="3">
    <source>
        <dbReference type="Proteomes" id="UP000789833"/>
    </source>
</evidence>
<protein>
    <submittedName>
        <fullName evidence="2">Aminoglycoside 3'-phosphotransferase</fullName>
        <ecNumber evidence="2">2.7.1.95</ecNumber>
    </submittedName>
</protein>
<accession>A0ABM8YNQ0</accession>
<keyword evidence="3" id="KW-1185">Reference proteome</keyword>
<keyword evidence="2" id="KW-0808">Transferase</keyword>
<feature type="domain" description="Aminoglycoside phosphotransferase" evidence="1">
    <location>
        <begin position="23"/>
        <end position="222"/>
    </location>
</feature>
<sequence length="262" mass="30494">MQPIKVRNIPYVLLERLQPIKTITFPRQGYTSNVGIVESSEGRFALKCSREKLYRTWLKREANVLESLQNKTNFLIPKLIQFTETTDASWILMECLEGETLRSALLNEENENKRQELIYEFGKVLAQIHATPCPNNLTYSRPWLDEMLHRAHDNFTHYKVDGTEQTLKRIQSERPEPHKQTFIHGDFTIDNVLVSKGRVTGVIDWSDGAFGDPRYDMAIAIRPKPNAFELAKDKQIFFEGYGTEIISEVDYEYFENGLYAFF</sequence>
<dbReference type="Gene3D" id="3.30.200.20">
    <property type="entry name" value="Phosphorylase Kinase, domain 1"/>
    <property type="match status" value="1"/>
</dbReference>
<dbReference type="Proteomes" id="UP000789833">
    <property type="component" value="Unassembled WGS sequence"/>
</dbReference>
<dbReference type="InterPro" id="IPR051678">
    <property type="entry name" value="AGP_Transferase"/>
</dbReference>
<dbReference type="EMBL" id="CAKJTJ010000011">
    <property type="protein sequence ID" value="CAG9621559.1"/>
    <property type="molecule type" value="Genomic_DNA"/>
</dbReference>
<evidence type="ECO:0000313" key="2">
    <source>
        <dbReference type="EMBL" id="CAG9621559.1"/>
    </source>
</evidence>